<sequence>MKAFVSLLANISQKTIKHDVKGYDTLLSFGYFWQNLPDCKQLFALHPLFLFDNPSVQTLRYEIGTEFGVVWLLAHTLSSMLNASNPLTQDLQATLKHIDIGYLASESNLAEEELEGISDYLSHTQSPIGIVLGKELALHPHAEDIALICGILGASPYIDMIMPDFTENITLSTPPHLDLQICEDLPESNGNFIYALPSTLSTPTLKIPPLFAPALKLKDGEHITLNFESQSIKAICQCDKAQKGTIALLYLPQTHDIGYPYKKVEVIL</sequence>
<dbReference type="RefSeq" id="WP_300448040.1">
    <property type="nucleotide sequence ID" value="NZ_CP145316.1"/>
</dbReference>
<evidence type="ECO:0000313" key="2">
    <source>
        <dbReference type="Proteomes" id="UP001434737"/>
    </source>
</evidence>
<dbReference type="Proteomes" id="UP001434737">
    <property type="component" value="Chromosome"/>
</dbReference>
<dbReference type="EMBL" id="CP145316">
    <property type="protein sequence ID" value="XAM18249.1"/>
    <property type="molecule type" value="Genomic_DNA"/>
</dbReference>
<protein>
    <recommendedName>
        <fullName evidence="3">NADH dehydrogenase subunit F</fullName>
    </recommendedName>
</protein>
<proteinExistence type="predicted"/>
<organism evidence="1 2">
    <name type="scientific">Helicobacter mastomyrinus</name>
    <dbReference type="NCBI Taxonomy" id="287948"/>
    <lineage>
        <taxon>Bacteria</taxon>
        <taxon>Pseudomonadati</taxon>
        <taxon>Campylobacterota</taxon>
        <taxon>Epsilonproteobacteria</taxon>
        <taxon>Campylobacterales</taxon>
        <taxon>Helicobacteraceae</taxon>
        <taxon>Helicobacter</taxon>
    </lineage>
</organism>
<accession>A0ABZ3F760</accession>
<reference evidence="1 2" key="1">
    <citation type="submission" date="2024-02" db="EMBL/GenBank/DDBJ databases">
        <title>Genome and pathogenicity analysis of Helicobacter mastomyrinus isolated from mice.</title>
        <authorList>
            <person name="Zhu L."/>
        </authorList>
    </citation>
    <scope>NUCLEOTIDE SEQUENCE [LARGE SCALE GENOMIC DNA]</scope>
    <source>
        <strain evidence="1 2">Hm-17</strain>
    </source>
</reference>
<evidence type="ECO:0000313" key="1">
    <source>
        <dbReference type="EMBL" id="XAM18249.1"/>
    </source>
</evidence>
<gene>
    <name evidence="1" type="ORF">V3I05_00695</name>
</gene>
<name>A0ABZ3F760_9HELI</name>
<keyword evidence="2" id="KW-1185">Reference proteome</keyword>
<evidence type="ECO:0008006" key="3">
    <source>
        <dbReference type="Google" id="ProtNLM"/>
    </source>
</evidence>